<evidence type="ECO:0000256" key="2">
    <source>
        <dbReference type="SAM" id="MobiDB-lite"/>
    </source>
</evidence>
<evidence type="ECO:0000313" key="4">
    <source>
        <dbReference type="EMBL" id="EMD84190.1"/>
    </source>
</evidence>
<keyword evidence="4" id="KW-0282">Flagellum</keyword>
<dbReference type="GO" id="GO:0005886">
    <property type="term" value="C:plasma membrane"/>
    <property type="evidence" value="ECO:0007669"/>
    <property type="project" value="TreeGrafter"/>
</dbReference>
<feature type="transmembrane region" description="Helical" evidence="3">
    <location>
        <begin position="143"/>
        <end position="166"/>
    </location>
</feature>
<dbReference type="PATRIC" id="fig|1234595.3.peg.120"/>
<dbReference type="AlphaFoldDB" id="M2SFP2"/>
<dbReference type="PRINTS" id="PR00950">
    <property type="entry name" value="TYPE3IMSPROT"/>
</dbReference>
<gene>
    <name evidence="4" type="ORF">C725_0120</name>
</gene>
<evidence type="ECO:0000256" key="1">
    <source>
        <dbReference type="ARBA" id="ARBA00010690"/>
    </source>
</evidence>
<dbReference type="InterPro" id="IPR029025">
    <property type="entry name" value="T3SS_substrate_exporter_C"/>
</dbReference>
<accession>M2SFP2</accession>
<comment type="similarity">
    <text evidence="1">Belongs to the type III secretion exporter family.</text>
</comment>
<dbReference type="RefSeq" id="WP_008599499.1">
    <property type="nucleotide sequence ID" value="NZ_AMRV01000001.1"/>
</dbReference>
<organism evidence="4 5">
    <name type="scientific">Pacificimonas flava</name>
    <dbReference type="NCBI Taxonomy" id="1234595"/>
    <lineage>
        <taxon>Bacteria</taxon>
        <taxon>Pseudomonadati</taxon>
        <taxon>Pseudomonadota</taxon>
        <taxon>Alphaproteobacteria</taxon>
        <taxon>Sphingomonadales</taxon>
        <taxon>Sphingosinicellaceae</taxon>
        <taxon>Pacificimonas</taxon>
    </lineage>
</organism>
<dbReference type="InterPro" id="IPR006135">
    <property type="entry name" value="T3SS_substrate_exporter"/>
</dbReference>
<proteinExistence type="inferred from homology"/>
<feature type="region of interest" description="Disordered" evidence="2">
    <location>
        <begin position="1"/>
        <end position="27"/>
    </location>
</feature>
<evidence type="ECO:0000256" key="3">
    <source>
        <dbReference type="SAM" id="Phobius"/>
    </source>
</evidence>
<keyword evidence="3" id="KW-1133">Transmembrane helix</keyword>
<dbReference type="Pfam" id="PF01312">
    <property type="entry name" value="Bac_export_2"/>
    <property type="match status" value="1"/>
</dbReference>
<evidence type="ECO:0000313" key="5">
    <source>
        <dbReference type="Proteomes" id="UP000011717"/>
    </source>
</evidence>
<dbReference type="Proteomes" id="UP000011717">
    <property type="component" value="Unassembled WGS sequence"/>
</dbReference>
<reference evidence="4 5" key="1">
    <citation type="journal article" date="2013" name="Genome Announc.">
        <title>Draft Genome Sequence of Strain JLT2015T, Belonging to the Family Sphingomonadaceae of the Alphaproteobacteria.</title>
        <authorList>
            <person name="Tang K."/>
            <person name="Liu K."/>
            <person name="Li S."/>
            <person name="Jiao N."/>
        </authorList>
    </citation>
    <scope>NUCLEOTIDE SEQUENCE [LARGE SCALE GENOMIC DNA]</scope>
    <source>
        <strain evidence="4 5">JLT2015</strain>
    </source>
</reference>
<feature type="transmembrane region" description="Helical" evidence="3">
    <location>
        <begin position="89"/>
        <end position="114"/>
    </location>
</feature>
<sequence length="381" mass="40804">MADAPDQDQKTEAPTEKKKADARKDGDVPKSRELLTAAVMLVGCAYLVFTGGMLFSGMSDVLVTGLTFDRGDLATFDVLGRTLRLLGAVALPLAGLLFATIIGAVLAQAMLGGLQFNMKAAKPKASKINPMAGMKRMFSANSLIELGKSVLKVALIGACGFVVLWQGRDLLLGLGYASVTGAIDKVGSTLALLMFTLVGSLVVVALVDVPVQLIQRTKKLRMTKQEVKDEHKQSEGSPEVRAAIRQRQRDAIKRDVRQGVDMANVVLTNPTHFAVALSYDQKKGGAPVVVAAGKDEVAAVIRELAAELGKPVLSYPQLARAIYFTSKVGEEIKSELFVAVATVLAFIFDLDRDLSRAKPAVTVPPAMRFDERGDRPKAEQP</sequence>
<dbReference type="Gene3D" id="3.40.1690.10">
    <property type="entry name" value="secretion proteins EscU"/>
    <property type="match status" value="1"/>
</dbReference>
<dbReference type="PANTHER" id="PTHR30531">
    <property type="entry name" value="FLAGELLAR BIOSYNTHETIC PROTEIN FLHB"/>
    <property type="match status" value="1"/>
</dbReference>
<keyword evidence="3" id="KW-0812">Transmembrane</keyword>
<protein>
    <submittedName>
        <fullName evidence="4">Flagellar biosynthesis protein FlhB</fullName>
    </submittedName>
</protein>
<dbReference type="SUPFAM" id="SSF160544">
    <property type="entry name" value="EscU C-terminal domain-like"/>
    <property type="match status" value="1"/>
</dbReference>
<keyword evidence="5" id="KW-1185">Reference proteome</keyword>
<name>M2SFP2_9SPHN</name>
<comment type="caution">
    <text evidence="4">The sequence shown here is derived from an EMBL/GenBank/DDBJ whole genome shotgun (WGS) entry which is preliminary data.</text>
</comment>
<dbReference type="EMBL" id="AMRV01000001">
    <property type="protein sequence ID" value="EMD84190.1"/>
    <property type="molecule type" value="Genomic_DNA"/>
</dbReference>
<feature type="compositionally biased region" description="Basic and acidic residues" evidence="2">
    <location>
        <begin position="7"/>
        <end position="27"/>
    </location>
</feature>
<dbReference type="GO" id="GO:0009306">
    <property type="term" value="P:protein secretion"/>
    <property type="evidence" value="ECO:0007669"/>
    <property type="project" value="InterPro"/>
</dbReference>
<dbReference type="PANTHER" id="PTHR30531:SF12">
    <property type="entry name" value="FLAGELLAR BIOSYNTHETIC PROTEIN FLHB"/>
    <property type="match status" value="1"/>
</dbReference>
<keyword evidence="3" id="KW-0472">Membrane</keyword>
<keyword evidence="4" id="KW-0966">Cell projection</keyword>
<feature type="transmembrane region" description="Helical" evidence="3">
    <location>
        <begin position="186"/>
        <end position="214"/>
    </location>
</feature>
<dbReference type="OrthoDB" id="9807950at2"/>
<keyword evidence="4" id="KW-0969">Cilium</keyword>
<feature type="transmembrane region" description="Helical" evidence="3">
    <location>
        <begin position="34"/>
        <end position="55"/>
    </location>
</feature>